<reference evidence="2" key="2">
    <citation type="journal article" date="2024" name="Plant">
        <title>Genomic evolution and insights into agronomic trait innovations of Sesamum species.</title>
        <authorList>
            <person name="Miao H."/>
            <person name="Wang L."/>
            <person name="Qu L."/>
            <person name="Liu H."/>
            <person name="Sun Y."/>
            <person name="Le M."/>
            <person name="Wang Q."/>
            <person name="Wei S."/>
            <person name="Zheng Y."/>
            <person name="Lin W."/>
            <person name="Duan Y."/>
            <person name="Cao H."/>
            <person name="Xiong S."/>
            <person name="Wang X."/>
            <person name="Wei L."/>
            <person name="Li C."/>
            <person name="Ma Q."/>
            <person name="Ju M."/>
            <person name="Zhao R."/>
            <person name="Li G."/>
            <person name="Mu C."/>
            <person name="Tian Q."/>
            <person name="Mei H."/>
            <person name="Zhang T."/>
            <person name="Gao T."/>
            <person name="Zhang H."/>
        </authorList>
    </citation>
    <scope>NUCLEOTIDE SEQUENCE</scope>
    <source>
        <strain evidence="2">G02</strain>
    </source>
</reference>
<accession>A0AAW2W9Q8</accession>
<gene>
    <name evidence="2" type="ORF">Sradi_0452500</name>
</gene>
<reference evidence="2" key="1">
    <citation type="submission" date="2020-06" db="EMBL/GenBank/DDBJ databases">
        <authorList>
            <person name="Li T."/>
            <person name="Hu X."/>
            <person name="Zhang T."/>
            <person name="Song X."/>
            <person name="Zhang H."/>
            <person name="Dai N."/>
            <person name="Sheng W."/>
            <person name="Hou X."/>
            <person name="Wei L."/>
        </authorList>
    </citation>
    <scope>NUCLEOTIDE SEQUENCE</scope>
    <source>
        <strain evidence="2">G02</strain>
        <tissue evidence="2">Leaf</tissue>
    </source>
</reference>
<dbReference type="SUPFAM" id="SSF56672">
    <property type="entry name" value="DNA/RNA polymerases"/>
    <property type="match status" value="1"/>
</dbReference>
<evidence type="ECO:0000313" key="2">
    <source>
        <dbReference type="EMBL" id="KAL0437446.1"/>
    </source>
</evidence>
<evidence type="ECO:0000259" key="1">
    <source>
        <dbReference type="Pfam" id="PF00078"/>
    </source>
</evidence>
<feature type="domain" description="Reverse transcriptase" evidence="1">
    <location>
        <begin position="3"/>
        <end position="79"/>
    </location>
</feature>
<dbReference type="InterPro" id="IPR053134">
    <property type="entry name" value="RNA-dir_DNA_polymerase"/>
</dbReference>
<sequence length="118" mass="13797">MASGTYCYIVMPFGLKNAGATYQRLMDCMFREQSGRNMEVYVDDMLVKSRQMNQHLADLAETFGTLRKYHMKLKQANTVRSGKFLRYLVMEKGIEVNSKKFELSKRCSLQPTLMKYKE</sequence>
<dbReference type="Gene3D" id="3.30.70.270">
    <property type="match status" value="1"/>
</dbReference>
<dbReference type="AlphaFoldDB" id="A0AAW2W9Q8"/>
<proteinExistence type="predicted"/>
<dbReference type="PANTHER" id="PTHR24559:SF444">
    <property type="entry name" value="REVERSE TRANSCRIPTASE DOMAIN-CONTAINING PROTEIN"/>
    <property type="match status" value="1"/>
</dbReference>
<name>A0AAW2W9Q8_SESRA</name>
<organism evidence="2">
    <name type="scientific">Sesamum radiatum</name>
    <name type="common">Black benniseed</name>
    <dbReference type="NCBI Taxonomy" id="300843"/>
    <lineage>
        <taxon>Eukaryota</taxon>
        <taxon>Viridiplantae</taxon>
        <taxon>Streptophyta</taxon>
        <taxon>Embryophyta</taxon>
        <taxon>Tracheophyta</taxon>
        <taxon>Spermatophyta</taxon>
        <taxon>Magnoliopsida</taxon>
        <taxon>eudicotyledons</taxon>
        <taxon>Gunneridae</taxon>
        <taxon>Pentapetalae</taxon>
        <taxon>asterids</taxon>
        <taxon>lamiids</taxon>
        <taxon>Lamiales</taxon>
        <taxon>Pedaliaceae</taxon>
        <taxon>Sesamum</taxon>
    </lineage>
</organism>
<dbReference type="PANTHER" id="PTHR24559">
    <property type="entry name" value="TRANSPOSON TY3-I GAG-POL POLYPROTEIN"/>
    <property type="match status" value="1"/>
</dbReference>
<comment type="caution">
    <text evidence="2">The sequence shown here is derived from an EMBL/GenBank/DDBJ whole genome shotgun (WGS) entry which is preliminary data.</text>
</comment>
<protein>
    <submittedName>
        <fullName evidence="2">Retrovirus-related Pol polyprotein from transposon.6</fullName>
    </submittedName>
</protein>
<dbReference type="InterPro" id="IPR043128">
    <property type="entry name" value="Rev_trsase/Diguanyl_cyclase"/>
</dbReference>
<dbReference type="CDD" id="cd01647">
    <property type="entry name" value="RT_LTR"/>
    <property type="match status" value="1"/>
</dbReference>
<dbReference type="InterPro" id="IPR000477">
    <property type="entry name" value="RT_dom"/>
</dbReference>
<dbReference type="EMBL" id="JACGWJ010000002">
    <property type="protein sequence ID" value="KAL0437446.1"/>
    <property type="molecule type" value="Genomic_DNA"/>
</dbReference>
<dbReference type="InterPro" id="IPR043502">
    <property type="entry name" value="DNA/RNA_pol_sf"/>
</dbReference>
<dbReference type="Pfam" id="PF00078">
    <property type="entry name" value="RVT_1"/>
    <property type="match status" value="1"/>
</dbReference>